<dbReference type="EMBL" id="CP003731">
    <property type="protein sequence ID" value="AFO51635.1"/>
    <property type="molecule type" value="Genomic_DNA"/>
</dbReference>
<evidence type="ECO:0000259" key="1">
    <source>
        <dbReference type="PROSITE" id="PS51831"/>
    </source>
</evidence>
<dbReference type="AlphaFoldDB" id="I7B8S7"/>
<dbReference type="InterPro" id="IPR006675">
    <property type="entry name" value="HDIG_dom"/>
</dbReference>
<dbReference type="Gene3D" id="1.10.3210.10">
    <property type="entry name" value="Hypothetical protein af1432"/>
    <property type="match status" value="1"/>
</dbReference>
<dbReference type="InterPro" id="IPR006674">
    <property type="entry name" value="HD_domain"/>
</dbReference>
<dbReference type="SMART" id="SM00471">
    <property type="entry name" value="HDc"/>
    <property type="match status" value="1"/>
</dbReference>
<reference evidence="3" key="2">
    <citation type="submission" date="2012-07" db="EMBL/GenBank/DDBJ databases">
        <title>Complete genome sequence of 'Candidatus Mycoplasma haemolamae'.</title>
        <authorList>
            <person name="Guimaraes A.M.S."/>
            <person name="Toth B."/>
            <person name="Santos A.P."/>
            <person name="Nascimento N.C."/>
            <person name="Sojka J.E."/>
            <person name="Messick J.B."/>
        </authorList>
    </citation>
    <scope>NUCLEOTIDE SEQUENCE [LARGE SCALE GENOMIC DNA]</scope>
    <source>
        <strain evidence="3">Purdue</strain>
    </source>
</reference>
<dbReference type="Proteomes" id="UP000006502">
    <property type="component" value="Chromosome"/>
</dbReference>
<accession>I7B8S7</accession>
<protein>
    <recommendedName>
        <fullName evidence="1">HD domain-containing protein</fullName>
    </recommendedName>
</protein>
<dbReference type="STRING" id="1212765.MHLP_00275"/>
<dbReference type="SUPFAM" id="SSF109604">
    <property type="entry name" value="HD-domain/PDEase-like"/>
    <property type="match status" value="1"/>
</dbReference>
<dbReference type="CDD" id="cd00077">
    <property type="entry name" value="HDc"/>
    <property type="match status" value="1"/>
</dbReference>
<keyword evidence="3" id="KW-1185">Reference proteome</keyword>
<dbReference type="HOGENOM" id="CLU_063856_0_0_14"/>
<evidence type="ECO:0000313" key="3">
    <source>
        <dbReference type="Proteomes" id="UP000006502"/>
    </source>
</evidence>
<evidence type="ECO:0000313" key="2">
    <source>
        <dbReference type="EMBL" id="AFO51635.1"/>
    </source>
</evidence>
<gene>
    <name evidence="2" type="ordered locus">MHLP_00275</name>
</gene>
<dbReference type="NCBIfam" id="TIGR00277">
    <property type="entry name" value="HDIG"/>
    <property type="match status" value="1"/>
</dbReference>
<organism evidence="2 3">
    <name type="scientific">Mycoplasma haematolamae (strain Purdue)</name>
    <dbReference type="NCBI Taxonomy" id="1212765"/>
    <lineage>
        <taxon>Bacteria</taxon>
        <taxon>Bacillati</taxon>
        <taxon>Mycoplasmatota</taxon>
        <taxon>Mollicutes</taxon>
        <taxon>Mycoplasmataceae</taxon>
        <taxon>Mycoplasma</taxon>
    </lineage>
</organism>
<proteinExistence type="predicted"/>
<dbReference type="PROSITE" id="PS51831">
    <property type="entry name" value="HD"/>
    <property type="match status" value="1"/>
</dbReference>
<sequence>MFDKLILKTIYNLKIDEEFSVHFSPTKKKFQLNLSTFSNKEKEKIHELLNPSSELSKVAREVAGFQLVKENRSESKNNFTVFIESVQQEGESSKLKFDYEKMEISSFFYHSLINDSELTVETINKENLQDFYKKIVEIQKSRTRELGKNILTKFLEYSEEEITDDWCYLMGKIKYFFSYNQNLLEHLLEVSILSSNFAFQLSLNVLKAKRAAFFHDIGKITGQYSDHVSEGVVLAKQLKLDDYIVETIQAHHNYEYHSENPYLPIVRAMDKLSAGRLGARPLQLEKTKERNDKIASLLAPLSEIAKIEFLAGGHIIKLILKAEEFKWENLESLKKKVALIIKGAELRYQYNYQFLFKLEYNDSFYLEDY</sequence>
<dbReference type="KEGG" id="mhl:MHLP_00275"/>
<reference evidence="2 3" key="1">
    <citation type="journal article" date="2012" name="J. Bacteriol.">
        <title>Genome Sequence of "Candidatus Mycoplasma haemolamae" Strain Purdue, a Red Blood Cell Pathogen of Alpacas (Vicugna pacos) and Llamas (Lama glama).</title>
        <authorList>
            <person name="Guimaraes A.M."/>
            <person name="Toth B."/>
            <person name="Santos A.P."/>
            <person name="do Nascimento N.C."/>
            <person name="Kritchevsky J.E."/>
            <person name="Messick J.B."/>
        </authorList>
    </citation>
    <scope>NUCLEOTIDE SEQUENCE [LARGE SCALE GENOMIC DNA]</scope>
    <source>
        <strain evidence="2 3">Purdue</strain>
    </source>
</reference>
<feature type="domain" description="HD" evidence="1">
    <location>
        <begin position="183"/>
        <end position="275"/>
    </location>
</feature>
<name>I7B8S7_MYCHA</name>
<dbReference type="InterPro" id="IPR003607">
    <property type="entry name" value="HD/PDEase_dom"/>
</dbReference>
<dbReference type="Pfam" id="PF01966">
    <property type="entry name" value="HD"/>
    <property type="match status" value="1"/>
</dbReference>
<dbReference type="PATRIC" id="fig|1212765.3.peg.59"/>